<dbReference type="PROSITE" id="PS51293">
    <property type="entry name" value="SANT"/>
    <property type="match status" value="1"/>
</dbReference>
<evidence type="ECO:0000259" key="3">
    <source>
        <dbReference type="PROSITE" id="PS51294"/>
    </source>
</evidence>
<feature type="region of interest" description="Disordered" evidence="1">
    <location>
        <begin position="853"/>
        <end position="872"/>
    </location>
</feature>
<dbReference type="InterPro" id="IPR009057">
    <property type="entry name" value="Homeodomain-like_sf"/>
</dbReference>
<feature type="region of interest" description="Disordered" evidence="1">
    <location>
        <begin position="803"/>
        <end position="841"/>
    </location>
</feature>
<feature type="compositionally biased region" description="Pro residues" evidence="1">
    <location>
        <begin position="335"/>
        <end position="344"/>
    </location>
</feature>
<keyword evidence="5" id="KW-1185">Reference proteome</keyword>
<feature type="compositionally biased region" description="Basic and acidic residues" evidence="1">
    <location>
        <begin position="114"/>
        <end position="137"/>
    </location>
</feature>
<feature type="region of interest" description="Disordered" evidence="1">
    <location>
        <begin position="696"/>
        <end position="741"/>
    </location>
</feature>
<feature type="compositionally biased region" description="Polar residues" evidence="1">
    <location>
        <begin position="1438"/>
        <end position="1448"/>
    </location>
</feature>
<feature type="domain" description="HTH myb-type" evidence="3">
    <location>
        <begin position="921"/>
        <end position="967"/>
    </location>
</feature>
<dbReference type="eggNOG" id="KOG1878">
    <property type="taxonomic scope" value="Eukaryota"/>
</dbReference>
<feature type="compositionally biased region" description="Basic residues" evidence="1">
    <location>
        <begin position="1059"/>
        <end position="1072"/>
    </location>
</feature>
<dbReference type="SUPFAM" id="SSF46689">
    <property type="entry name" value="Homeodomain-like"/>
    <property type="match status" value="2"/>
</dbReference>
<dbReference type="InterPro" id="IPR017884">
    <property type="entry name" value="SANT_dom"/>
</dbReference>
<dbReference type="SMART" id="SM00717">
    <property type="entry name" value="SANT"/>
    <property type="match status" value="2"/>
</dbReference>
<keyword evidence="4" id="KW-0675">Receptor</keyword>
<dbReference type="PROSITE" id="PS51294">
    <property type="entry name" value="HTH_MYB"/>
    <property type="match status" value="1"/>
</dbReference>
<dbReference type="EMBL" id="LGRB01000008">
    <property type="protein sequence ID" value="OCT54054.1"/>
    <property type="molecule type" value="Genomic_DNA"/>
</dbReference>
<feature type="compositionally biased region" description="Basic and acidic residues" evidence="1">
    <location>
        <begin position="716"/>
        <end position="725"/>
    </location>
</feature>
<dbReference type="Proteomes" id="UP000094526">
    <property type="component" value="Unassembled WGS sequence"/>
</dbReference>
<proteinExistence type="predicted"/>
<dbReference type="Gene3D" id="1.10.10.60">
    <property type="entry name" value="Homeodomain-like"/>
    <property type="match status" value="1"/>
</dbReference>
<reference evidence="5" key="1">
    <citation type="submission" date="2015-07" db="EMBL/GenBank/DDBJ databases">
        <authorList>
            <person name="Teixeira M.M."/>
            <person name="Souza R.C."/>
            <person name="Almeida L.G."/>
            <person name="Vicente V.A."/>
            <person name="de Hoog S."/>
            <person name="Bocca A.L."/>
            <person name="de Almeida S.R."/>
            <person name="Vasconcelos A.T."/>
            <person name="Felipe M.S."/>
        </authorList>
    </citation>
    <scope>NUCLEOTIDE SEQUENCE [LARGE SCALE GENOMIC DNA]</scope>
    <source>
        <strain evidence="5">KSF</strain>
    </source>
</reference>
<feature type="region of interest" description="Disordered" evidence="1">
    <location>
        <begin position="1427"/>
        <end position="1452"/>
    </location>
</feature>
<feature type="region of interest" description="Disordered" evidence="1">
    <location>
        <begin position="971"/>
        <end position="1072"/>
    </location>
</feature>
<dbReference type="Pfam" id="PF00249">
    <property type="entry name" value="Myb_DNA-binding"/>
    <property type="match status" value="1"/>
</dbReference>
<feature type="compositionally biased region" description="Basic and acidic residues" evidence="1">
    <location>
        <begin position="272"/>
        <end position="282"/>
    </location>
</feature>
<evidence type="ECO:0000313" key="5">
    <source>
        <dbReference type="Proteomes" id="UP000094526"/>
    </source>
</evidence>
<feature type="compositionally biased region" description="Basic and acidic residues" evidence="1">
    <location>
        <begin position="1657"/>
        <end position="1674"/>
    </location>
</feature>
<feature type="compositionally biased region" description="Polar residues" evidence="1">
    <location>
        <begin position="1038"/>
        <end position="1052"/>
    </location>
</feature>
<feature type="compositionally biased region" description="Pro residues" evidence="1">
    <location>
        <begin position="1499"/>
        <end position="1510"/>
    </location>
</feature>
<feature type="compositionally biased region" description="Low complexity" evidence="1">
    <location>
        <begin position="257"/>
        <end position="269"/>
    </location>
</feature>
<feature type="compositionally biased region" description="Basic residues" evidence="1">
    <location>
        <begin position="975"/>
        <end position="987"/>
    </location>
</feature>
<feature type="region of interest" description="Disordered" evidence="1">
    <location>
        <begin position="1227"/>
        <end position="1262"/>
    </location>
</feature>
<feature type="compositionally biased region" description="Polar residues" evidence="1">
    <location>
        <begin position="1586"/>
        <end position="1614"/>
    </location>
</feature>
<dbReference type="AlphaFoldDB" id="A0A1C1CZS8"/>
<dbReference type="GO" id="GO:0034967">
    <property type="term" value="C:Set3 complex"/>
    <property type="evidence" value="ECO:0007669"/>
    <property type="project" value="TreeGrafter"/>
</dbReference>
<feature type="compositionally biased region" description="Low complexity" evidence="1">
    <location>
        <begin position="1701"/>
        <end position="1716"/>
    </location>
</feature>
<feature type="region of interest" description="Disordered" evidence="1">
    <location>
        <begin position="1470"/>
        <end position="1799"/>
    </location>
</feature>
<feature type="compositionally biased region" description="Low complexity" evidence="1">
    <location>
        <begin position="810"/>
        <end position="825"/>
    </location>
</feature>
<feature type="compositionally biased region" description="Acidic residues" evidence="1">
    <location>
        <begin position="609"/>
        <end position="619"/>
    </location>
</feature>
<feature type="compositionally biased region" description="Basic and acidic residues" evidence="1">
    <location>
        <begin position="182"/>
        <end position="245"/>
    </location>
</feature>
<feature type="compositionally biased region" description="Polar residues" evidence="1">
    <location>
        <begin position="537"/>
        <end position="550"/>
    </location>
</feature>
<dbReference type="VEuPathDB" id="FungiDB:CLCR_11392"/>
<feature type="compositionally biased region" description="Basic and acidic residues" evidence="1">
    <location>
        <begin position="1921"/>
        <end position="1932"/>
    </location>
</feature>
<dbReference type="STRING" id="86049.A0A1C1CZS8"/>
<evidence type="ECO:0000259" key="2">
    <source>
        <dbReference type="PROSITE" id="PS51293"/>
    </source>
</evidence>
<feature type="compositionally biased region" description="Low complexity" evidence="1">
    <location>
        <begin position="1641"/>
        <end position="1653"/>
    </location>
</feature>
<feature type="compositionally biased region" description="Basic and acidic residues" evidence="1">
    <location>
        <begin position="33"/>
        <end position="42"/>
    </location>
</feature>
<feature type="compositionally biased region" description="Polar residues" evidence="1">
    <location>
        <begin position="1540"/>
        <end position="1563"/>
    </location>
</feature>
<feature type="compositionally biased region" description="Basic and acidic residues" evidence="1">
    <location>
        <begin position="1318"/>
        <end position="1327"/>
    </location>
</feature>
<gene>
    <name evidence="4" type="ORF">CLCR_11392</name>
</gene>
<name>A0A1C1CZS8_9EURO</name>
<feature type="compositionally biased region" description="Polar residues" evidence="1">
    <location>
        <begin position="22"/>
        <end position="32"/>
    </location>
</feature>
<dbReference type="OrthoDB" id="6133115at2759"/>
<dbReference type="PANTHER" id="PTHR13992">
    <property type="entry name" value="NUCLEAR RECEPTOR CO-REPRESSOR RELATED NCOR"/>
    <property type="match status" value="1"/>
</dbReference>
<feature type="compositionally biased region" description="Basic and acidic residues" evidence="1">
    <location>
        <begin position="856"/>
        <end position="868"/>
    </location>
</feature>
<feature type="domain" description="SANT" evidence="2">
    <location>
        <begin position="916"/>
        <end position="967"/>
    </location>
</feature>
<evidence type="ECO:0000313" key="4">
    <source>
        <dbReference type="EMBL" id="OCT54054.1"/>
    </source>
</evidence>
<feature type="compositionally biased region" description="Basic and acidic residues" evidence="1">
    <location>
        <begin position="589"/>
        <end position="601"/>
    </location>
</feature>
<feature type="compositionally biased region" description="Polar residues" evidence="1">
    <location>
        <begin position="416"/>
        <end position="426"/>
    </location>
</feature>
<feature type="compositionally biased region" description="Polar residues" evidence="1">
    <location>
        <begin position="1739"/>
        <end position="1748"/>
    </location>
</feature>
<dbReference type="InterPro" id="IPR051571">
    <property type="entry name" value="N-CoR_corepressor"/>
</dbReference>
<feature type="region of interest" description="Disordered" evidence="1">
    <location>
        <begin position="1"/>
        <end position="619"/>
    </location>
</feature>
<feature type="compositionally biased region" description="Basic and acidic residues" evidence="1">
    <location>
        <begin position="66"/>
        <end position="80"/>
    </location>
</feature>
<dbReference type="GO" id="GO:0006357">
    <property type="term" value="P:regulation of transcription by RNA polymerase II"/>
    <property type="evidence" value="ECO:0007669"/>
    <property type="project" value="TreeGrafter"/>
</dbReference>
<accession>A0A1C1CZS8</accession>
<dbReference type="VEuPathDB" id="FungiDB:G647_00951"/>
<feature type="region of interest" description="Disordered" evidence="1">
    <location>
        <begin position="1303"/>
        <end position="1393"/>
    </location>
</feature>
<feature type="region of interest" description="Disordered" evidence="1">
    <location>
        <begin position="1959"/>
        <end position="1993"/>
    </location>
</feature>
<dbReference type="Gene3D" id="1.20.58.1880">
    <property type="match status" value="1"/>
</dbReference>
<sequence length="1993" mass="218799">MSSRYPPPARERSPPRYDRRASSTNFAASSQRDPPRGPKADFRGGGNFPFSSAPRGRGGAFAPRPSDSRDRDWDRERDVRPAPQSYRGRDDDRAEWPRRDREFPPTDRPVALARDNRPYVGRERSASPIRSRRDSRESLPSTFSRAPDAASSYYAPAGRGGLGRGRGRGDWDRGRGRSSYAGERERDLFHPRSRSRESWRDRDFDRGRPLPGDADRSGGYDRRDYDRSREREVRGRDPREHDLWQREPSPARPAPLSAGSSGVASAAGATDRPGKLDLDAGRRPSVVPTQTGAVRDGRRDVEAPDYFGPSRLDTSRRDPPQSLQQPPAAVGLDYGPPPSLPPVTTPAAEKSALTKQQPPKPEPATPSSTTFMPPSGPKAGRTVNATNLGQAGKPSLHQDSWGRSEPASRPTRPSLAPTTSLQSSDINPKKEEPFPEPKPSAPQAVERSLPPNIPSGPRLGNAPPYKQRLSSIEPIGSAPPPSAPREITSKPFGVDSRAPVIPTGPRLDREAGRPPLNTAPKAWISPNDRPGFIPTGPRQQNAFPTQSQKPRTLHAFGSPVLSAPSGPKALIATSPRLQEAKMTLLPPRKPVEDIQASRDVDMSASVSSADEDEAEDDSFDEEYFAESEATHKREMKLLEARKPPPLLEDPSVVALLVKLQFLEMILRETAPRPVKLETDAGKEEIATAMAVQTELPSPDEVLRATTPEPEQQLPDVWRRPLKERPINPIPTPPIESLPYLKSGPPERVVFEESDNEVEHEAVAILLQQEFEREAWDLRADLEEKHAEFKLKYSLWKQEINQIEQERREQQASPAPASPAPSAAPSVTPSLTHERTRGARNTTEADLEVALLLSKQSAKEEEERREREAAATSLPNYDTEAAIPPMLTATEIELSQFEDTNNLIPHGLVKHKYAYWPPVDDFTAEEQELFITAYCQNPKKWSKIAESIPGRTYQDCITHYYLTKDHTRYKEIFKRSQPKRRGRGKAATKPRSTALLSELQRGDDTDGTPLAVTDSGRPRRAAAPTFGDAPSEADPSTPVPQSKKLTAALSNPDATATKTSRGRKTGTGAKARKTKAQIQAEQQQATVLGTAEASPGKVATAAKAERGRTVLRAGDVVPMRADGPPAPQPQRIVEAALPQYPVSEMPLVPALAQSATTSAVTSYWSVPEQHKFPELLAYFGRDFAAIADFMKTKSVTMIKNYYSRQINDGKDEFEKIAQVGDQRRMAGEVIPQPPSPIAPAKRRYDTTPSLTPASRPPLQPDLMNVDGDAVLPVMKPNIVDEFPQSILERNPPGDIVSKPRSVIRETPRETPLPGPLSTKTEELPRSSNDRIPVFGQKPHGPKAGFFQDDIGLQNTRPNFRPHLQESSPQILPQRPPELPRSDMNQQPLIPPLAQSLLGPREPMIQTAQRTQAPPAPLIQALHSQADKYSQPGVLHPGHSRNNSLANPNHSPLEPAQELSSLRRLEGQRPMFGSAMAGSPAPSTTPMPSSQPPRNEIPKPSVAPPPQDPPKPPVKRSNVFGLLNDDPPAPPPKRPSLETPKRTSILSPQIAPLSSAQNPLQQPRSQLHPDDPLLNRTIRGPYGHGSLLSASGVQQTSAEFPSAFSTPPVTAPSNETWMDRFDPRTQGAPAEQRNHRHSPAPSPYSVVPPGSQPPSLHGMRADTPRSLDRLGMDHRRGLLGQMNQMPHVPSPPPQQPTQPVPPLRSASSSSQHARVSSLGYPNSQQTSQSSSLGNPPAPQGHAQSAGSTPVSGLHHRPQSSLDFPPRLTIQQHMAQQTQQKQQEQQREHERHLQRQREMDAVVQRERERERDHQQHMRREIYGIDPLGSQVSRHNQLGATANQSHMSFTQLTATLILIPIRNTPVMAQSAQEGHLVCNTRSSMGFHTNSNQGGHLSIRVCITLITPSSNQVDTQDISATKVKGTRDAMDVDRDNRSVGTSGVGKGSAVARVSTVSRVHGRTIGCAVVPPPPPRLLLQDSSPKRRRSQLKLTRSAAP</sequence>
<dbReference type="CDD" id="cd00167">
    <property type="entry name" value="SANT"/>
    <property type="match status" value="1"/>
</dbReference>
<dbReference type="InterPro" id="IPR001005">
    <property type="entry name" value="SANT/Myb"/>
</dbReference>
<feature type="compositionally biased region" description="Pro residues" evidence="1">
    <location>
        <begin position="1686"/>
        <end position="1700"/>
    </location>
</feature>
<feature type="compositionally biased region" description="Low complexity" evidence="1">
    <location>
        <begin position="1768"/>
        <end position="1780"/>
    </location>
</feature>
<feature type="compositionally biased region" description="Basic and acidic residues" evidence="1">
    <location>
        <begin position="1781"/>
        <end position="1799"/>
    </location>
</feature>
<feature type="region of interest" description="Disordered" evidence="1">
    <location>
        <begin position="1921"/>
        <end position="1942"/>
    </location>
</feature>
<evidence type="ECO:0000256" key="1">
    <source>
        <dbReference type="SAM" id="MobiDB-lite"/>
    </source>
</evidence>
<organism evidence="4 5">
    <name type="scientific">Cladophialophora carrionii</name>
    <dbReference type="NCBI Taxonomy" id="86049"/>
    <lineage>
        <taxon>Eukaryota</taxon>
        <taxon>Fungi</taxon>
        <taxon>Dikarya</taxon>
        <taxon>Ascomycota</taxon>
        <taxon>Pezizomycotina</taxon>
        <taxon>Eurotiomycetes</taxon>
        <taxon>Chaetothyriomycetidae</taxon>
        <taxon>Chaetothyriales</taxon>
        <taxon>Herpotrichiellaceae</taxon>
        <taxon>Cladophialophora</taxon>
    </lineage>
</organism>
<dbReference type="InterPro" id="IPR017930">
    <property type="entry name" value="Myb_dom"/>
</dbReference>
<feature type="compositionally biased region" description="Basic and acidic residues" evidence="1">
    <location>
        <begin position="9"/>
        <end position="21"/>
    </location>
</feature>
<feature type="compositionally biased region" description="Low complexity" evidence="1">
    <location>
        <begin position="146"/>
        <end position="157"/>
    </location>
</feature>
<feature type="compositionally biased region" description="Polar residues" evidence="1">
    <location>
        <begin position="1717"/>
        <end position="1731"/>
    </location>
</feature>
<comment type="caution">
    <text evidence="4">The sequence shown here is derived from an EMBL/GenBank/DDBJ whole genome shotgun (WGS) entry which is preliminary data.</text>
</comment>
<feature type="compositionally biased region" description="Basic and acidic residues" evidence="1">
    <location>
        <begin position="87"/>
        <end position="105"/>
    </location>
</feature>
<protein>
    <submittedName>
        <fullName evidence="4">Nuclear receptor co-repressor 2</fullName>
    </submittedName>
</protein>
<dbReference type="PANTHER" id="PTHR13992:SF39">
    <property type="entry name" value="SMRTER, ISOFORM G"/>
    <property type="match status" value="1"/>
</dbReference>